<organism evidence="3 4">
    <name type="scientific">Luteibacter rhizovicinus</name>
    <dbReference type="NCBI Taxonomy" id="242606"/>
    <lineage>
        <taxon>Bacteria</taxon>
        <taxon>Pseudomonadati</taxon>
        <taxon>Pseudomonadota</taxon>
        <taxon>Gammaproteobacteria</taxon>
        <taxon>Lysobacterales</taxon>
        <taxon>Rhodanobacteraceae</taxon>
        <taxon>Luteibacter</taxon>
    </lineage>
</organism>
<dbReference type="SUPFAM" id="SSF54637">
    <property type="entry name" value="Thioesterase/thiol ester dehydrase-isomerase"/>
    <property type="match status" value="1"/>
</dbReference>
<evidence type="ECO:0000259" key="2">
    <source>
        <dbReference type="Pfam" id="PF03061"/>
    </source>
</evidence>
<dbReference type="RefSeq" id="WP_207906893.1">
    <property type="nucleotide sequence ID" value="NZ_SMCS01000011.1"/>
</dbReference>
<name>A0A4R3YJB1_9GAMM</name>
<proteinExistence type="predicted"/>
<sequence length="152" mass="16048">MNENALIWKVIRGELDVPRAAAALGWTFVGYFDETKEAHVLFANGGDFTNAMGYVQGGILSAMLDDAMGPALYLQIAPDTVAVTIESKTSYLRPARPGKIAGVGKVEHMTASVAFTSGVLRDSEDNVIATATATFFIKKGDVAVGPVIPATQ</sequence>
<dbReference type="CDD" id="cd03443">
    <property type="entry name" value="PaaI_thioesterase"/>
    <property type="match status" value="1"/>
</dbReference>
<dbReference type="Gene3D" id="3.10.129.10">
    <property type="entry name" value="Hotdog Thioesterase"/>
    <property type="match status" value="1"/>
</dbReference>
<evidence type="ECO:0000313" key="3">
    <source>
        <dbReference type="EMBL" id="TCV91458.1"/>
    </source>
</evidence>
<reference evidence="3 4" key="1">
    <citation type="submission" date="2019-03" db="EMBL/GenBank/DDBJ databases">
        <title>Above-ground endophytic microbial communities from plants in different locations in the United States.</title>
        <authorList>
            <person name="Frank C."/>
        </authorList>
    </citation>
    <scope>NUCLEOTIDE SEQUENCE [LARGE SCALE GENOMIC DNA]</scope>
    <source>
        <strain evidence="3 4">LP_13_YM</strain>
    </source>
</reference>
<dbReference type="EMBL" id="SMCS01000011">
    <property type="protein sequence ID" value="TCV91458.1"/>
    <property type="molecule type" value="Genomic_DNA"/>
</dbReference>
<evidence type="ECO:0000256" key="1">
    <source>
        <dbReference type="ARBA" id="ARBA00022801"/>
    </source>
</evidence>
<gene>
    <name evidence="3" type="ORF">EC912_11151</name>
</gene>
<keyword evidence="1" id="KW-0378">Hydrolase</keyword>
<dbReference type="InterPro" id="IPR006683">
    <property type="entry name" value="Thioestr_dom"/>
</dbReference>
<dbReference type="Pfam" id="PF03061">
    <property type="entry name" value="4HBT"/>
    <property type="match status" value="1"/>
</dbReference>
<dbReference type="AlphaFoldDB" id="A0A4R3YJB1"/>
<evidence type="ECO:0000313" key="4">
    <source>
        <dbReference type="Proteomes" id="UP000295645"/>
    </source>
</evidence>
<dbReference type="InterPro" id="IPR029069">
    <property type="entry name" value="HotDog_dom_sf"/>
</dbReference>
<dbReference type="NCBIfam" id="TIGR00369">
    <property type="entry name" value="unchar_dom_1"/>
    <property type="match status" value="1"/>
</dbReference>
<dbReference type="Proteomes" id="UP000295645">
    <property type="component" value="Unassembled WGS sequence"/>
</dbReference>
<dbReference type="GO" id="GO:0016289">
    <property type="term" value="F:acyl-CoA hydrolase activity"/>
    <property type="evidence" value="ECO:0007669"/>
    <property type="project" value="UniProtKB-ARBA"/>
</dbReference>
<keyword evidence="4" id="KW-1185">Reference proteome</keyword>
<dbReference type="InterPro" id="IPR003736">
    <property type="entry name" value="PAAI_dom"/>
</dbReference>
<protein>
    <submittedName>
        <fullName evidence="3">Uncharacterized protein (TIGR00369 family)</fullName>
    </submittedName>
</protein>
<comment type="caution">
    <text evidence="3">The sequence shown here is derived from an EMBL/GenBank/DDBJ whole genome shotgun (WGS) entry which is preliminary data.</text>
</comment>
<accession>A0A4R3YJB1</accession>
<feature type="domain" description="Thioesterase" evidence="2">
    <location>
        <begin position="52"/>
        <end position="128"/>
    </location>
</feature>